<reference evidence="1" key="1">
    <citation type="journal article" date="2023" name="Mol. Biol. Evol.">
        <title>Third-Generation Sequencing Reveals the Adaptive Role of the Epigenome in Three Deep-Sea Polychaetes.</title>
        <authorList>
            <person name="Perez M."/>
            <person name="Aroh O."/>
            <person name="Sun Y."/>
            <person name="Lan Y."/>
            <person name="Juniper S.K."/>
            <person name="Young C.R."/>
            <person name="Angers B."/>
            <person name="Qian P.Y."/>
        </authorList>
    </citation>
    <scope>NUCLEOTIDE SEQUENCE</scope>
    <source>
        <strain evidence="1">R07B-5</strain>
    </source>
</reference>
<dbReference type="AlphaFoldDB" id="A0AAD9L439"/>
<protein>
    <submittedName>
        <fullName evidence="1">Uncharacterized protein</fullName>
    </submittedName>
</protein>
<evidence type="ECO:0000313" key="1">
    <source>
        <dbReference type="EMBL" id="KAK2183004.1"/>
    </source>
</evidence>
<accession>A0AAD9L439</accession>
<evidence type="ECO:0000313" key="2">
    <source>
        <dbReference type="Proteomes" id="UP001209878"/>
    </source>
</evidence>
<sequence>MFCKITVRGKISQYQSTSGHRVPAPRSLPFSVAGHQYREKALSHADLTVVPVTALTQVRQRTIDCSLVTSRPCRSQTTHVMSSGKIREQGDITGWPTCRTVDC</sequence>
<dbReference type="Proteomes" id="UP001209878">
    <property type="component" value="Unassembled WGS sequence"/>
</dbReference>
<dbReference type="EMBL" id="JAODUO010000328">
    <property type="protein sequence ID" value="KAK2183004.1"/>
    <property type="molecule type" value="Genomic_DNA"/>
</dbReference>
<name>A0AAD9L439_RIDPI</name>
<gene>
    <name evidence="1" type="ORF">NP493_328g04062</name>
</gene>
<organism evidence="1 2">
    <name type="scientific">Ridgeia piscesae</name>
    <name type="common">Tubeworm</name>
    <dbReference type="NCBI Taxonomy" id="27915"/>
    <lineage>
        <taxon>Eukaryota</taxon>
        <taxon>Metazoa</taxon>
        <taxon>Spiralia</taxon>
        <taxon>Lophotrochozoa</taxon>
        <taxon>Annelida</taxon>
        <taxon>Polychaeta</taxon>
        <taxon>Sedentaria</taxon>
        <taxon>Canalipalpata</taxon>
        <taxon>Sabellida</taxon>
        <taxon>Siboglinidae</taxon>
        <taxon>Ridgeia</taxon>
    </lineage>
</organism>
<keyword evidence="2" id="KW-1185">Reference proteome</keyword>
<comment type="caution">
    <text evidence="1">The sequence shown here is derived from an EMBL/GenBank/DDBJ whole genome shotgun (WGS) entry which is preliminary data.</text>
</comment>
<proteinExistence type="predicted"/>